<organism evidence="2 3">
    <name type="scientific">Candidatus Doudnabacteria bacterium RIFCSPHIGHO2_01_FULL_50_11</name>
    <dbReference type="NCBI Taxonomy" id="1817828"/>
    <lineage>
        <taxon>Bacteria</taxon>
        <taxon>Candidatus Doudnaibacteriota</taxon>
    </lineage>
</organism>
<name>A0A1F5PKR1_9BACT</name>
<dbReference type="InterPro" id="IPR029303">
    <property type="entry name" value="CapF_C"/>
</dbReference>
<dbReference type="AlphaFoldDB" id="A0A1F5PKR1"/>
<evidence type="ECO:0000259" key="1">
    <source>
        <dbReference type="Pfam" id="PF14667"/>
    </source>
</evidence>
<dbReference type="SUPFAM" id="SSF51182">
    <property type="entry name" value="RmlC-like cupins"/>
    <property type="match status" value="1"/>
</dbReference>
<accession>A0A1F5PKR1</accession>
<sequence>MIENISQEPAKKVETHDLQGNPNGFLLELFKNEEKTDVYLSATTQGGFKGYHLHRVRAARYVCLKGKVKIIMYERAGSQWARTEKIMDSESPSRLSIPKNVATGIQNIGRGEVWLVNYPDPAYDPALADEQVEYTQAELEAGVVK</sequence>
<dbReference type="STRING" id="1817828.A2722_03025"/>
<proteinExistence type="predicted"/>
<dbReference type="Pfam" id="PF14667">
    <property type="entry name" value="Polysacc_synt_C"/>
    <property type="match status" value="1"/>
</dbReference>
<gene>
    <name evidence="2" type="ORF">A2722_03025</name>
</gene>
<comment type="caution">
    <text evidence="2">The sequence shown here is derived from an EMBL/GenBank/DDBJ whole genome shotgun (WGS) entry which is preliminary data.</text>
</comment>
<dbReference type="EMBL" id="MFEO01000012">
    <property type="protein sequence ID" value="OGE90457.1"/>
    <property type="molecule type" value="Genomic_DNA"/>
</dbReference>
<feature type="domain" description="Capsular polysaccharide assembling protein CapF C-terminal" evidence="1">
    <location>
        <begin position="23"/>
        <end position="129"/>
    </location>
</feature>
<evidence type="ECO:0000313" key="2">
    <source>
        <dbReference type="EMBL" id="OGE90457.1"/>
    </source>
</evidence>
<reference evidence="2 3" key="1">
    <citation type="journal article" date="2016" name="Nat. Commun.">
        <title>Thousands of microbial genomes shed light on interconnected biogeochemical processes in an aquifer system.</title>
        <authorList>
            <person name="Anantharaman K."/>
            <person name="Brown C.T."/>
            <person name="Hug L.A."/>
            <person name="Sharon I."/>
            <person name="Castelle C.J."/>
            <person name="Probst A.J."/>
            <person name="Thomas B.C."/>
            <person name="Singh A."/>
            <person name="Wilkins M.J."/>
            <person name="Karaoz U."/>
            <person name="Brodie E.L."/>
            <person name="Williams K.H."/>
            <person name="Hubbard S.S."/>
            <person name="Banfield J.F."/>
        </authorList>
    </citation>
    <scope>NUCLEOTIDE SEQUENCE [LARGE SCALE GENOMIC DNA]</scope>
</reference>
<dbReference type="Gene3D" id="2.60.120.10">
    <property type="entry name" value="Jelly Rolls"/>
    <property type="match status" value="1"/>
</dbReference>
<dbReference type="InterPro" id="IPR011051">
    <property type="entry name" value="RmlC_Cupin_sf"/>
</dbReference>
<dbReference type="InterPro" id="IPR014710">
    <property type="entry name" value="RmlC-like_jellyroll"/>
</dbReference>
<dbReference type="Proteomes" id="UP000178377">
    <property type="component" value="Unassembled WGS sequence"/>
</dbReference>
<evidence type="ECO:0000313" key="3">
    <source>
        <dbReference type="Proteomes" id="UP000178377"/>
    </source>
</evidence>
<protein>
    <recommendedName>
        <fullName evidence="1">Capsular polysaccharide assembling protein CapF C-terminal domain-containing protein</fullName>
    </recommendedName>
</protein>